<dbReference type="SUPFAM" id="SSF48452">
    <property type="entry name" value="TPR-like"/>
    <property type="match status" value="1"/>
</dbReference>
<dbReference type="GO" id="GO:0008270">
    <property type="term" value="F:zinc ion binding"/>
    <property type="evidence" value="ECO:0007669"/>
    <property type="project" value="InterPro"/>
</dbReference>
<dbReference type="Pfam" id="PF14432">
    <property type="entry name" value="DYW_deaminase"/>
    <property type="match status" value="1"/>
</dbReference>
<dbReference type="NCBIfam" id="TIGR00756">
    <property type="entry name" value="PPR"/>
    <property type="match status" value="6"/>
</dbReference>
<organism evidence="5 6">
    <name type="scientific">Acacia crassicarpa</name>
    <name type="common">northern wattle</name>
    <dbReference type="NCBI Taxonomy" id="499986"/>
    <lineage>
        <taxon>Eukaryota</taxon>
        <taxon>Viridiplantae</taxon>
        <taxon>Streptophyta</taxon>
        <taxon>Embryophyta</taxon>
        <taxon>Tracheophyta</taxon>
        <taxon>Spermatophyta</taxon>
        <taxon>Magnoliopsida</taxon>
        <taxon>eudicotyledons</taxon>
        <taxon>Gunneridae</taxon>
        <taxon>Pentapetalae</taxon>
        <taxon>rosids</taxon>
        <taxon>fabids</taxon>
        <taxon>Fabales</taxon>
        <taxon>Fabaceae</taxon>
        <taxon>Caesalpinioideae</taxon>
        <taxon>mimosoid clade</taxon>
        <taxon>Acacieae</taxon>
        <taxon>Acacia</taxon>
    </lineage>
</organism>
<keyword evidence="2" id="KW-0677">Repeat</keyword>
<dbReference type="EMBL" id="JAWXYG010000005">
    <property type="protein sequence ID" value="KAK4270741.1"/>
    <property type="molecule type" value="Genomic_DNA"/>
</dbReference>
<dbReference type="Pfam" id="PF12854">
    <property type="entry name" value="PPR_1"/>
    <property type="match status" value="1"/>
</dbReference>
<feature type="repeat" description="PPR" evidence="3">
    <location>
        <begin position="306"/>
        <end position="340"/>
    </location>
</feature>
<dbReference type="InterPro" id="IPR046960">
    <property type="entry name" value="PPR_At4g14850-like_plant"/>
</dbReference>
<dbReference type="PANTHER" id="PTHR47926">
    <property type="entry name" value="PENTATRICOPEPTIDE REPEAT-CONTAINING PROTEIN"/>
    <property type="match status" value="1"/>
</dbReference>
<dbReference type="InterPro" id="IPR046849">
    <property type="entry name" value="E2_motif"/>
</dbReference>
<dbReference type="FunFam" id="1.25.40.10:FF:000351">
    <property type="entry name" value="Pentatricopeptide repeat-containing protein"/>
    <property type="match status" value="1"/>
</dbReference>
<feature type="repeat" description="PPR" evidence="3">
    <location>
        <begin position="209"/>
        <end position="239"/>
    </location>
</feature>
<dbReference type="PROSITE" id="PS51375">
    <property type="entry name" value="PPR"/>
    <property type="match status" value="6"/>
</dbReference>
<dbReference type="Pfam" id="PF13041">
    <property type="entry name" value="PPR_2"/>
    <property type="match status" value="3"/>
</dbReference>
<feature type="domain" description="DYW" evidence="4">
    <location>
        <begin position="622"/>
        <end position="714"/>
    </location>
</feature>
<keyword evidence="6" id="KW-1185">Reference proteome</keyword>
<evidence type="ECO:0000256" key="3">
    <source>
        <dbReference type="PROSITE-ProRule" id="PRU00708"/>
    </source>
</evidence>
<feature type="repeat" description="PPR" evidence="3">
    <location>
        <begin position="81"/>
        <end position="111"/>
    </location>
</feature>
<dbReference type="InterPro" id="IPR011990">
    <property type="entry name" value="TPR-like_helical_dom_sf"/>
</dbReference>
<dbReference type="Pfam" id="PF20431">
    <property type="entry name" value="E_motif"/>
    <property type="match status" value="1"/>
</dbReference>
<reference evidence="5" key="1">
    <citation type="submission" date="2023-10" db="EMBL/GenBank/DDBJ databases">
        <title>Chromosome-level genome of the transformable northern wattle, Acacia crassicarpa.</title>
        <authorList>
            <person name="Massaro I."/>
            <person name="Sinha N.R."/>
            <person name="Poethig S."/>
            <person name="Leichty A.R."/>
        </authorList>
    </citation>
    <scope>NUCLEOTIDE SEQUENCE</scope>
    <source>
        <strain evidence="5">Acra3RX</strain>
        <tissue evidence="5">Leaf</tissue>
    </source>
</reference>
<evidence type="ECO:0000256" key="2">
    <source>
        <dbReference type="ARBA" id="ARBA00022737"/>
    </source>
</evidence>
<dbReference type="InterPro" id="IPR046848">
    <property type="entry name" value="E_motif"/>
</dbReference>
<dbReference type="InterPro" id="IPR032867">
    <property type="entry name" value="DYW_dom"/>
</dbReference>
<dbReference type="Pfam" id="PF20430">
    <property type="entry name" value="Eplus_motif"/>
    <property type="match status" value="1"/>
</dbReference>
<dbReference type="GO" id="GO:0003723">
    <property type="term" value="F:RNA binding"/>
    <property type="evidence" value="ECO:0007669"/>
    <property type="project" value="InterPro"/>
</dbReference>
<accession>A0AAE1JHU5</accession>
<comment type="similarity">
    <text evidence="1">Belongs to the PPR family. PCMP-H subfamily.</text>
</comment>
<comment type="caution">
    <text evidence="5">The sequence shown here is derived from an EMBL/GenBank/DDBJ whole genome shotgun (WGS) entry which is preliminary data.</text>
</comment>
<dbReference type="Pfam" id="PF01535">
    <property type="entry name" value="PPR"/>
    <property type="match status" value="3"/>
</dbReference>
<dbReference type="Gene3D" id="1.25.40.10">
    <property type="entry name" value="Tetratricopeptide repeat domain"/>
    <property type="match status" value="4"/>
</dbReference>
<dbReference type="GO" id="GO:0009451">
    <property type="term" value="P:RNA modification"/>
    <property type="evidence" value="ECO:0007669"/>
    <property type="project" value="InterPro"/>
</dbReference>
<dbReference type="FunFam" id="1.25.40.10:FF:000144">
    <property type="entry name" value="Pentatricopeptide repeat-containing protein, mitochondrial"/>
    <property type="match status" value="1"/>
</dbReference>
<proteinExistence type="inferred from homology"/>
<feature type="repeat" description="PPR" evidence="3">
    <location>
        <begin position="174"/>
        <end position="208"/>
    </location>
</feature>
<evidence type="ECO:0000256" key="1">
    <source>
        <dbReference type="ARBA" id="ARBA00006643"/>
    </source>
</evidence>
<dbReference type="Proteomes" id="UP001293593">
    <property type="component" value="Unassembled WGS sequence"/>
</dbReference>
<dbReference type="InterPro" id="IPR002885">
    <property type="entry name" value="PPR_rpt"/>
</dbReference>
<dbReference type="FunFam" id="1.25.40.10:FF:000366">
    <property type="entry name" value="Pentatricopeptide (PPR) repeat-containing protein"/>
    <property type="match status" value="1"/>
</dbReference>
<evidence type="ECO:0000313" key="6">
    <source>
        <dbReference type="Proteomes" id="UP001293593"/>
    </source>
</evidence>
<name>A0AAE1JHU5_9FABA</name>
<evidence type="ECO:0000313" key="5">
    <source>
        <dbReference type="EMBL" id="KAK4270741.1"/>
    </source>
</evidence>
<dbReference type="PANTHER" id="PTHR47926:SF533">
    <property type="entry name" value="DYW DOMAIN-CONTAINING PROTEIN"/>
    <property type="match status" value="1"/>
</dbReference>
<feature type="repeat" description="PPR" evidence="3">
    <location>
        <begin position="407"/>
        <end position="441"/>
    </location>
</feature>
<dbReference type="AlphaFoldDB" id="A0AAE1JHU5"/>
<protein>
    <recommendedName>
        <fullName evidence="4">DYW domain-containing protein</fullName>
    </recommendedName>
</protein>
<evidence type="ECO:0000259" key="4">
    <source>
        <dbReference type="Pfam" id="PF14432"/>
    </source>
</evidence>
<sequence>MTDWCMAMIPICAAFTKFMPKSISFAVVRNCTTSALTNSLSGFKCMKNNNSSSYKHLLSHHLKNQSLDKARIVFDKIPSPDVALYTMMVMGYAQNHRLSEALNLFHEMPYRDVVSWNSMIKGCLDCGDFIMAKKLFDEMPKKNVISWTTIMNGLLHLGRVKDAERFFYKMPYRDVATWNAMIHGYCSNGRVEDALLLFEDMPTHNVISWTSMISGLDQNGKSDEALVLYQKMVSLGVHPTSTTLVCGLSAAAKISALHAGLQIHCHIFKLGYCLDEYVYASLVTFYANCKQMEEAYKLFHDILHKNVVVWTALLSGYALNNKHEYAIKVFREMMKTSVCPNEFSLTSALNSCCGLEDIEKGREIHTIATKLGLATNTYVGNSLVVMYSKCGYINDGIIAFKKISEKNIVSWNSAIVGCAQHGCGMWALIVFKQMLHERVDPDEITLTGLLSACSHSGMLQKARCFFKYFEQKRLTELTIEHYACMVDVLGRCGELDEAEALARSLPVKANSMVWLVLLSACRMHSNLDVAERAAKEIFELEPDSSAAYVLLSNLYASARRWSEVARIRKMMNHKGVSKQPGSSWISLKGWRHEFLSGDRSHPLSEKIYEKLDWLGVKLKELGYVPDQQFALHDVETEQREEMLSYHSERLAVAFGLLNTMEGSTMTVMKNLRICGDCHNAIKLIAKIVDREIIVRDSSRFHHFKDGICSCGDYW</sequence>
<gene>
    <name evidence="5" type="ORF">QN277_019515</name>
</gene>
<feature type="repeat" description="PPR" evidence="3">
    <location>
        <begin position="112"/>
        <end position="146"/>
    </location>
</feature>